<dbReference type="InterPro" id="IPR024964">
    <property type="entry name" value="CTLH/CRA"/>
</dbReference>
<protein>
    <recommendedName>
        <fullName evidence="2">CTLH/CRA C-terminal to LisH motif domain-containing protein</fullName>
    </recommendedName>
</protein>
<dbReference type="EMBL" id="KZ084157">
    <property type="protein sequence ID" value="OSC97110.1"/>
    <property type="molecule type" value="Genomic_DNA"/>
</dbReference>
<dbReference type="Pfam" id="PF10607">
    <property type="entry name" value="CTLH"/>
    <property type="match status" value="1"/>
</dbReference>
<evidence type="ECO:0000313" key="4">
    <source>
        <dbReference type="Proteomes" id="UP000193067"/>
    </source>
</evidence>
<proteinExistence type="predicted"/>
<organism evidence="3 4">
    <name type="scientific">Trametes coccinea (strain BRFM310)</name>
    <name type="common">Pycnoporus coccineus</name>
    <dbReference type="NCBI Taxonomy" id="1353009"/>
    <lineage>
        <taxon>Eukaryota</taxon>
        <taxon>Fungi</taxon>
        <taxon>Dikarya</taxon>
        <taxon>Basidiomycota</taxon>
        <taxon>Agaricomycotina</taxon>
        <taxon>Agaricomycetes</taxon>
        <taxon>Polyporales</taxon>
        <taxon>Polyporaceae</taxon>
        <taxon>Trametes</taxon>
    </lineage>
</organism>
<dbReference type="PROSITE" id="PS50896">
    <property type="entry name" value="LISH"/>
    <property type="match status" value="1"/>
</dbReference>
<sequence>MSPKSRAATRAKLMNPSSQDLRDLVLDYLMHNCHTAAARAFLSECGVKRVDSDGDDTMAITPGKETSEEDLQALEERLAMGELRKEIRSHILTGRIDVATELLNKHFPTVLSEAMEDSSEPSSSKKLEYLPATSVNPTHLSLNLRIQAFIEAARTIPLPYRPPGSDEPLPHPPLLSAAARSSSSGDDEDAEMSESDAERSNVQLLHLAQSLYSEVNRLPPPDRATYLVELGQVGGILAYTVPERSPLGPYMAQTRREAVADQIDSAILYRAKRPTISRVELYARYAAAIWSMLHEKGIPVPPRNKWPAGVSLPPVRAVESKTTTAKDAGSLENAMPSAKKAGTEKEADEVLPPFDLHLFVESPPKS</sequence>
<dbReference type="InterPro" id="IPR050618">
    <property type="entry name" value="Ubq-SigPath_Reg"/>
</dbReference>
<dbReference type="AlphaFoldDB" id="A0A1Y2I9Q2"/>
<gene>
    <name evidence="3" type="ORF">PYCCODRAFT_1440469</name>
</gene>
<evidence type="ECO:0000256" key="1">
    <source>
        <dbReference type="SAM" id="MobiDB-lite"/>
    </source>
</evidence>
<dbReference type="Proteomes" id="UP000193067">
    <property type="component" value="Unassembled WGS sequence"/>
</dbReference>
<dbReference type="PANTHER" id="PTHR12864">
    <property type="entry name" value="RAN BINDING PROTEIN 9-RELATED"/>
    <property type="match status" value="1"/>
</dbReference>
<reference evidence="3 4" key="1">
    <citation type="journal article" date="2015" name="Biotechnol. Biofuels">
        <title>Enhanced degradation of softwood versus hardwood by the white-rot fungus Pycnoporus coccineus.</title>
        <authorList>
            <person name="Couturier M."/>
            <person name="Navarro D."/>
            <person name="Chevret D."/>
            <person name="Henrissat B."/>
            <person name="Piumi F."/>
            <person name="Ruiz-Duenas F.J."/>
            <person name="Martinez A.T."/>
            <person name="Grigoriev I.V."/>
            <person name="Riley R."/>
            <person name="Lipzen A."/>
            <person name="Berrin J.G."/>
            <person name="Master E.R."/>
            <person name="Rosso M.N."/>
        </authorList>
    </citation>
    <scope>NUCLEOTIDE SEQUENCE [LARGE SCALE GENOMIC DNA]</scope>
    <source>
        <strain evidence="3 4">BRFM310</strain>
    </source>
</reference>
<feature type="region of interest" description="Disordered" evidence="1">
    <location>
        <begin position="317"/>
        <end position="347"/>
    </location>
</feature>
<evidence type="ECO:0000313" key="3">
    <source>
        <dbReference type="EMBL" id="OSC97110.1"/>
    </source>
</evidence>
<feature type="compositionally biased region" description="Acidic residues" evidence="1">
    <location>
        <begin position="185"/>
        <end position="195"/>
    </location>
</feature>
<keyword evidence="4" id="KW-1185">Reference proteome</keyword>
<feature type="domain" description="CTLH/CRA C-terminal to LisH motif" evidence="2">
    <location>
        <begin position="84"/>
        <end position="282"/>
    </location>
</feature>
<accession>A0A1Y2I9Q2</accession>
<dbReference type="OrthoDB" id="8048523at2759"/>
<feature type="region of interest" description="Disordered" evidence="1">
    <location>
        <begin position="160"/>
        <end position="199"/>
    </location>
</feature>
<dbReference type="InterPro" id="IPR006594">
    <property type="entry name" value="LisH"/>
</dbReference>
<evidence type="ECO:0000259" key="2">
    <source>
        <dbReference type="Pfam" id="PF10607"/>
    </source>
</evidence>
<name>A0A1Y2I9Q2_TRAC3</name>